<dbReference type="EMBL" id="MT144451">
    <property type="protein sequence ID" value="QJA53786.1"/>
    <property type="molecule type" value="Genomic_DNA"/>
</dbReference>
<evidence type="ECO:0000313" key="1">
    <source>
        <dbReference type="EMBL" id="QJA53786.1"/>
    </source>
</evidence>
<dbReference type="AlphaFoldDB" id="A0A6H2A0S1"/>
<name>A0A6H2A0S1_9ZZZZ</name>
<reference evidence="1" key="1">
    <citation type="submission" date="2020-03" db="EMBL/GenBank/DDBJ databases">
        <title>The deep terrestrial virosphere.</title>
        <authorList>
            <person name="Holmfeldt K."/>
            <person name="Nilsson E."/>
            <person name="Simone D."/>
            <person name="Lopez-Fernandez M."/>
            <person name="Wu X."/>
            <person name="de Brujin I."/>
            <person name="Lundin D."/>
            <person name="Andersson A."/>
            <person name="Bertilsson S."/>
            <person name="Dopson M."/>
        </authorList>
    </citation>
    <scope>NUCLEOTIDE SEQUENCE</scope>
    <source>
        <strain evidence="1">TM448A04028</strain>
        <strain evidence="2">TM448B01407</strain>
    </source>
</reference>
<accession>A0A6H2A0S1</accession>
<sequence length="83" mass="9896">MTDGFKNMSQKEILIHNRQVLSEFVGKPEVHPDQKRLLLAIENIRILIDIYDWNENKRSFEVWDREKPDPNAWIDEVKGYGMP</sequence>
<evidence type="ECO:0000313" key="2">
    <source>
        <dbReference type="EMBL" id="QJH98822.1"/>
    </source>
</evidence>
<dbReference type="EMBL" id="MT144754">
    <property type="protein sequence ID" value="QJH98822.1"/>
    <property type="molecule type" value="Genomic_DNA"/>
</dbReference>
<proteinExistence type="predicted"/>
<organism evidence="1">
    <name type="scientific">viral metagenome</name>
    <dbReference type="NCBI Taxonomy" id="1070528"/>
    <lineage>
        <taxon>unclassified sequences</taxon>
        <taxon>metagenomes</taxon>
        <taxon>organismal metagenomes</taxon>
    </lineage>
</organism>
<protein>
    <submittedName>
        <fullName evidence="1">Uncharacterized protein</fullName>
    </submittedName>
</protein>
<gene>
    <name evidence="1" type="ORF">TM448A04028_0004</name>
    <name evidence="2" type="ORF">TM448B01407_0002</name>
</gene>